<dbReference type="InterPro" id="IPR008401">
    <property type="entry name" value="Apc13"/>
</dbReference>
<evidence type="ECO:0000313" key="13">
    <source>
        <dbReference type="Proteomes" id="UP000009046"/>
    </source>
</evidence>
<dbReference type="GO" id="GO:0008270">
    <property type="term" value="F:zinc ion binding"/>
    <property type="evidence" value="ECO:0007669"/>
    <property type="project" value="UniProtKB-KW"/>
</dbReference>
<dbReference type="InParanoid" id="E0VUR2"/>
<keyword evidence="8" id="KW-0131">Cell cycle</keyword>
<dbReference type="STRING" id="121224.E0VUR2"/>
<evidence type="ECO:0000256" key="6">
    <source>
        <dbReference type="ARBA" id="ARBA00022786"/>
    </source>
</evidence>
<reference evidence="11" key="1">
    <citation type="submission" date="2007-04" db="EMBL/GenBank/DDBJ databases">
        <title>Annotation of Pediculus humanus corporis strain USDA.</title>
        <authorList>
            <person name="Kirkness E."/>
            <person name="Hannick L."/>
            <person name="Hass B."/>
            <person name="Bruggner R."/>
            <person name="Lawson D."/>
            <person name="Bidwell S."/>
            <person name="Joardar V."/>
            <person name="Caler E."/>
            <person name="Walenz B."/>
            <person name="Inman J."/>
            <person name="Schobel S."/>
            <person name="Galinsky K."/>
            <person name="Amedeo P."/>
            <person name="Strausberg R."/>
        </authorList>
    </citation>
    <scope>NUCLEOTIDE SEQUENCE</scope>
    <source>
        <strain evidence="11">USDA</strain>
    </source>
</reference>
<evidence type="ECO:0000256" key="1">
    <source>
        <dbReference type="ARBA" id="ARBA00006940"/>
    </source>
</evidence>
<dbReference type="Pfam" id="PF25327">
    <property type="entry name" value="UBL_ZFAND1"/>
    <property type="match status" value="1"/>
</dbReference>
<dbReference type="PANTHER" id="PTHR14677">
    <property type="entry name" value="ARSENITE INDUCUBLE RNA ASSOCIATED PROTEIN AIP-1-RELATED"/>
    <property type="match status" value="1"/>
</dbReference>
<dbReference type="EMBL" id="DS235787">
    <property type="protein sequence ID" value="EEB17118.1"/>
    <property type="molecule type" value="Genomic_DNA"/>
</dbReference>
<keyword evidence="2" id="KW-0132">Cell division</keyword>
<evidence type="ECO:0000256" key="9">
    <source>
        <dbReference type="SAM" id="MobiDB-lite"/>
    </source>
</evidence>
<dbReference type="Proteomes" id="UP000009046">
    <property type="component" value="Unassembled WGS sequence"/>
</dbReference>
<gene>
    <name evidence="12" type="primary">8230509</name>
    <name evidence="11" type="ORF">Phum_PHUM452990</name>
</gene>
<evidence type="ECO:0000256" key="3">
    <source>
        <dbReference type="ARBA" id="ARBA00022723"/>
    </source>
</evidence>
<reference evidence="12" key="3">
    <citation type="submission" date="2021-02" db="UniProtKB">
        <authorList>
            <consortium name="EnsemblMetazoa"/>
        </authorList>
    </citation>
    <scope>IDENTIFICATION</scope>
    <source>
        <strain evidence="12">USDA</strain>
    </source>
</reference>
<dbReference type="OrthoDB" id="25675at2759"/>
<organism>
    <name type="scientific">Pediculus humanus subsp. corporis</name>
    <name type="common">Body louse</name>
    <dbReference type="NCBI Taxonomy" id="121224"/>
    <lineage>
        <taxon>Eukaryota</taxon>
        <taxon>Metazoa</taxon>
        <taxon>Ecdysozoa</taxon>
        <taxon>Arthropoda</taxon>
        <taxon>Hexapoda</taxon>
        <taxon>Insecta</taxon>
        <taxon>Pterygota</taxon>
        <taxon>Neoptera</taxon>
        <taxon>Paraneoptera</taxon>
        <taxon>Psocodea</taxon>
        <taxon>Troctomorpha</taxon>
        <taxon>Phthiraptera</taxon>
        <taxon>Anoplura</taxon>
        <taxon>Pediculidae</taxon>
        <taxon>Pediculus</taxon>
    </lineage>
</organism>
<dbReference type="VEuPathDB" id="VectorBase:PHUM452990"/>
<dbReference type="GO" id="GO:0005680">
    <property type="term" value="C:anaphase-promoting complex"/>
    <property type="evidence" value="ECO:0007669"/>
    <property type="project" value="InterPro"/>
</dbReference>
<keyword evidence="4" id="KW-0863">Zinc-finger</keyword>
<evidence type="ECO:0000256" key="2">
    <source>
        <dbReference type="ARBA" id="ARBA00022618"/>
    </source>
</evidence>
<dbReference type="InterPro" id="IPR057358">
    <property type="entry name" value="UBL_ZFAND1-like"/>
</dbReference>
<dbReference type="PANTHER" id="PTHR14677:SF20">
    <property type="entry name" value="ZINC FINGER AN1-TYPE CONTAINING 2A-RELATED"/>
    <property type="match status" value="1"/>
</dbReference>
<protein>
    <submittedName>
        <fullName evidence="11 12">AN1-type zinc finger protein, putative</fullName>
    </submittedName>
</protein>
<dbReference type="Pfam" id="PF01428">
    <property type="entry name" value="zf-AN1"/>
    <property type="match status" value="1"/>
</dbReference>
<keyword evidence="13" id="KW-1185">Reference proteome</keyword>
<evidence type="ECO:0000256" key="7">
    <source>
        <dbReference type="ARBA" id="ARBA00022833"/>
    </source>
</evidence>
<dbReference type="AlphaFoldDB" id="E0VUR2"/>
<feature type="region of interest" description="Disordered" evidence="9">
    <location>
        <begin position="26"/>
        <end position="51"/>
    </location>
</feature>
<sequence length="342" mass="39101">MEDSQVRIDGRLIDIADNAWREEKLPKDLIEVPPSELPDPEADNGDSHTTVKEQEQKWADLALGTLKNCSWPLCKALDFLPVICSSCNKKFCKEHFNYNSHDCNAVNKNFDNNQKPVKSFKCSNEKCETYDPVEMNCVKCKQHFCLQHKFHNCFDVVLNVEEKKKEWNQPKEQFSKSLVVAQKTVNEKIQKAMDNPKRQATAMKIQLMKLKAKAIGMATIPAVKRIYFLIILPKSLNKPSKPVFVSKNWSVGKVIDSASTICNVVNKNNEFNEPKLRLFKTNGHQISSDVSSIISDLIENNFIVDGETLILEYVDSTEDISNYILNDCSCYSAYDFKINFIK</sequence>
<evidence type="ECO:0000256" key="5">
    <source>
        <dbReference type="ARBA" id="ARBA00022776"/>
    </source>
</evidence>
<dbReference type="KEGG" id="phu:Phum_PHUM452990"/>
<reference evidence="11" key="2">
    <citation type="submission" date="2007-04" db="EMBL/GenBank/DDBJ databases">
        <title>The genome of the human body louse.</title>
        <authorList>
            <consortium name="The Human Body Louse Genome Consortium"/>
            <person name="Kirkness E."/>
            <person name="Walenz B."/>
            <person name="Hass B."/>
            <person name="Bruggner R."/>
            <person name="Strausberg R."/>
        </authorList>
    </citation>
    <scope>NUCLEOTIDE SEQUENCE</scope>
    <source>
        <strain evidence="11">USDA</strain>
    </source>
</reference>
<dbReference type="GeneID" id="8230509"/>
<dbReference type="HOGENOM" id="CLU_052358_0_0_1"/>
<keyword evidence="5" id="KW-0498">Mitosis</keyword>
<dbReference type="GO" id="GO:0005737">
    <property type="term" value="C:cytoplasm"/>
    <property type="evidence" value="ECO:0007669"/>
    <property type="project" value="TreeGrafter"/>
</dbReference>
<accession>E0VUR2</accession>
<dbReference type="EnsemblMetazoa" id="PHUM452990-RA">
    <property type="protein sequence ID" value="PHUM452990-PA"/>
    <property type="gene ID" value="PHUM452990"/>
</dbReference>
<dbReference type="GO" id="GO:0051301">
    <property type="term" value="P:cell division"/>
    <property type="evidence" value="ECO:0007669"/>
    <property type="project" value="UniProtKB-KW"/>
</dbReference>
<comment type="similarity">
    <text evidence="1">Belongs to the APC13 family.</text>
</comment>
<dbReference type="Pfam" id="PF05839">
    <property type="entry name" value="Apc13p"/>
    <property type="match status" value="1"/>
</dbReference>
<feature type="domain" description="AN1-type" evidence="10">
    <location>
        <begin position="69"/>
        <end position="108"/>
    </location>
</feature>
<dbReference type="RefSeq" id="XP_002429856.1">
    <property type="nucleotide sequence ID" value="XM_002429811.1"/>
</dbReference>
<dbReference type="SUPFAM" id="SSF118310">
    <property type="entry name" value="AN1-like Zinc finger"/>
    <property type="match status" value="2"/>
</dbReference>
<evidence type="ECO:0000313" key="11">
    <source>
        <dbReference type="EMBL" id="EEB17118.1"/>
    </source>
</evidence>
<dbReference type="eggNOG" id="KOG3183">
    <property type="taxonomic scope" value="Eukaryota"/>
</dbReference>
<evidence type="ECO:0000259" key="10">
    <source>
        <dbReference type="SMART" id="SM00154"/>
    </source>
</evidence>
<proteinExistence type="inferred from homology"/>
<keyword evidence="7" id="KW-0862">Zinc</keyword>
<evidence type="ECO:0000256" key="4">
    <source>
        <dbReference type="ARBA" id="ARBA00022771"/>
    </source>
</evidence>
<keyword evidence="6" id="KW-0833">Ubl conjugation pathway</keyword>
<dbReference type="EMBL" id="AAZO01005515">
    <property type="status" value="NOT_ANNOTATED_CDS"/>
    <property type="molecule type" value="Genomic_DNA"/>
</dbReference>
<evidence type="ECO:0000256" key="8">
    <source>
        <dbReference type="ARBA" id="ARBA00023306"/>
    </source>
</evidence>
<dbReference type="OMA" id="KHIENNC"/>
<dbReference type="SMART" id="SM00154">
    <property type="entry name" value="ZnF_AN1"/>
    <property type="match status" value="2"/>
</dbReference>
<keyword evidence="3" id="KW-0479">Metal-binding</keyword>
<dbReference type="Gene3D" id="4.10.1110.10">
    <property type="entry name" value="AN1-like Zinc finger"/>
    <property type="match status" value="1"/>
</dbReference>
<evidence type="ECO:0000313" key="12">
    <source>
        <dbReference type="EnsemblMetazoa" id="PHUM452990-PA"/>
    </source>
</evidence>
<dbReference type="InterPro" id="IPR000058">
    <property type="entry name" value="Znf_AN1"/>
</dbReference>
<dbReference type="InterPro" id="IPR035896">
    <property type="entry name" value="AN1-like_Znf"/>
</dbReference>
<feature type="domain" description="AN1-type" evidence="10">
    <location>
        <begin position="122"/>
        <end position="157"/>
    </location>
</feature>
<dbReference type="CTD" id="8230509"/>
<name>E0VUR2_PEDHC</name>